<dbReference type="EMBL" id="CATQJL010000223">
    <property type="protein sequence ID" value="CAJ0599772.1"/>
    <property type="molecule type" value="Genomic_DNA"/>
</dbReference>
<dbReference type="Proteomes" id="UP001176961">
    <property type="component" value="Unassembled WGS sequence"/>
</dbReference>
<name>A0AA36GX30_CYLNA</name>
<evidence type="ECO:0000313" key="1">
    <source>
        <dbReference type="EMBL" id="CAJ0599772.1"/>
    </source>
</evidence>
<reference evidence="1" key="1">
    <citation type="submission" date="2023-07" db="EMBL/GenBank/DDBJ databases">
        <authorList>
            <consortium name="CYATHOMIX"/>
        </authorList>
    </citation>
    <scope>NUCLEOTIDE SEQUENCE</scope>
    <source>
        <strain evidence="1">N/A</strain>
    </source>
</reference>
<protein>
    <submittedName>
        <fullName evidence="1">Uncharacterized protein</fullName>
    </submittedName>
</protein>
<dbReference type="AlphaFoldDB" id="A0AA36GX30"/>
<sequence length="104" mass="11662">MKVLLVFATCLTTAVCSIVAGVPDCRDVTIISRGKVLSPGLEEKTYFAKTNGGKEIAVKIYQKTCFDSIVPWHHYKLKGNMHRDTLHIVDCKNIFEKTTTKNQC</sequence>
<gene>
    <name evidence="1" type="ORF">CYNAS_LOCUS11755</name>
</gene>
<evidence type="ECO:0000313" key="2">
    <source>
        <dbReference type="Proteomes" id="UP001176961"/>
    </source>
</evidence>
<comment type="caution">
    <text evidence="1">The sequence shown here is derived from an EMBL/GenBank/DDBJ whole genome shotgun (WGS) entry which is preliminary data.</text>
</comment>
<keyword evidence="2" id="KW-1185">Reference proteome</keyword>
<accession>A0AA36GX30</accession>
<proteinExistence type="predicted"/>
<organism evidence="1 2">
    <name type="scientific">Cylicocyclus nassatus</name>
    <name type="common">Nematode worm</name>
    <dbReference type="NCBI Taxonomy" id="53992"/>
    <lineage>
        <taxon>Eukaryota</taxon>
        <taxon>Metazoa</taxon>
        <taxon>Ecdysozoa</taxon>
        <taxon>Nematoda</taxon>
        <taxon>Chromadorea</taxon>
        <taxon>Rhabditida</taxon>
        <taxon>Rhabditina</taxon>
        <taxon>Rhabditomorpha</taxon>
        <taxon>Strongyloidea</taxon>
        <taxon>Strongylidae</taxon>
        <taxon>Cylicocyclus</taxon>
    </lineage>
</organism>